<sequence length="129" mass="15184">MEHNLCGLEHNVQGATCGPMGPTSVYDCPNWFKKLWNDQVEWMETHLRNSDATWQVVVTHFPPLFGKKEWTRLAKKYGIDLIVSGHRHMQEVHSPEEDRDELPEADHVGRLWGRWRHHVRGWDSDTFGR</sequence>
<keyword evidence="3" id="KW-1185">Reference proteome</keyword>
<evidence type="ECO:0000313" key="2">
    <source>
        <dbReference type="EMBL" id="CAK0864756.1"/>
    </source>
</evidence>
<gene>
    <name evidence="2" type="ORF">PCOR1329_LOCUS52537</name>
</gene>
<evidence type="ECO:0000259" key="1">
    <source>
        <dbReference type="Pfam" id="PF00149"/>
    </source>
</evidence>
<name>A0ABN9UZK1_9DINO</name>
<dbReference type="InterPro" id="IPR029052">
    <property type="entry name" value="Metallo-depent_PP-like"/>
</dbReference>
<dbReference type="Proteomes" id="UP001189429">
    <property type="component" value="Unassembled WGS sequence"/>
</dbReference>
<proteinExistence type="predicted"/>
<evidence type="ECO:0000313" key="3">
    <source>
        <dbReference type="Proteomes" id="UP001189429"/>
    </source>
</evidence>
<dbReference type="InterPro" id="IPR004843">
    <property type="entry name" value="Calcineurin-like_PHP"/>
</dbReference>
<dbReference type="Gene3D" id="3.60.21.10">
    <property type="match status" value="1"/>
</dbReference>
<dbReference type="EMBL" id="CAUYUJ010016393">
    <property type="protein sequence ID" value="CAK0864756.1"/>
    <property type="molecule type" value="Genomic_DNA"/>
</dbReference>
<feature type="domain" description="Calcineurin-like phosphoesterase" evidence="1">
    <location>
        <begin position="33"/>
        <end position="89"/>
    </location>
</feature>
<protein>
    <recommendedName>
        <fullName evidence="1">Calcineurin-like phosphoesterase domain-containing protein</fullName>
    </recommendedName>
</protein>
<accession>A0ABN9UZK1</accession>
<dbReference type="Pfam" id="PF00149">
    <property type="entry name" value="Metallophos"/>
    <property type="match status" value="1"/>
</dbReference>
<organism evidence="2 3">
    <name type="scientific">Prorocentrum cordatum</name>
    <dbReference type="NCBI Taxonomy" id="2364126"/>
    <lineage>
        <taxon>Eukaryota</taxon>
        <taxon>Sar</taxon>
        <taxon>Alveolata</taxon>
        <taxon>Dinophyceae</taxon>
        <taxon>Prorocentrales</taxon>
        <taxon>Prorocentraceae</taxon>
        <taxon>Prorocentrum</taxon>
    </lineage>
</organism>
<comment type="caution">
    <text evidence="2">The sequence shown here is derived from an EMBL/GenBank/DDBJ whole genome shotgun (WGS) entry which is preliminary data.</text>
</comment>
<dbReference type="SUPFAM" id="SSF56300">
    <property type="entry name" value="Metallo-dependent phosphatases"/>
    <property type="match status" value="1"/>
</dbReference>
<reference evidence="2" key="1">
    <citation type="submission" date="2023-10" db="EMBL/GenBank/DDBJ databases">
        <authorList>
            <person name="Chen Y."/>
            <person name="Shah S."/>
            <person name="Dougan E. K."/>
            <person name="Thang M."/>
            <person name="Chan C."/>
        </authorList>
    </citation>
    <scope>NUCLEOTIDE SEQUENCE [LARGE SCALE GENOMIC DNA]</scope>
</reference>